<evidence type="ECO:0000313" key="7">
    <source>
        <dbReference type="EMBL" id="AKP67821.1"/>
    </source>
</evidence>
<reference evidence="8" key="1">
    <citation type="submission" date="2015-07" db="EMBL/GenBank/DDBJ databases">
        <title>Lactobacillus ginsenosidimutans/EMML 3141/ whole genome sequencing.</title>
        <authorList>
            <person name="Kim M.K."/>
            <person name="Im W.-T."/>
            <person name="Srinivasan S."/>
            <person name="Lee J.-J."/>
        </authorList>
    </citation>
    <scope>NUCLEOTIDE SEQUENCE [LARGE SCALE GENOMIC DNA]</scope>
    <source>
        <strain evidence="8">EMML 3041</strain>
    </source>
</reference>
<comment type="similarity">
    <text evidence="2 6">Belongs to the FPP/GGPP synthase family.</text>
</comment>
<dbReference type="InterPro" id="IPR008949">
    <property type="entry name" value="Isoprenoid_synthase_dom_sf"/>
</dbReference>
<organism evidence="7 8">
    <name type="scientific">Companilactobacillus ginsenosidimutans</name>
    <dbReference type="NCBI Taxonomy" id="1007676"/>
    <lineage>
        <taxon>Bacteria</taxon>
        <taxon>Bacillati</taxon>
        <taxon>Bacillota</taxon>
        <taxon>Bacilli</taxon>
        <taxon>Lactobacillales</taxon>
        <taxon>Lactobacillaceae</taxon>
        <taxon>Companilactobacillus</taxon>
    </lineage>
</organism>
<evidence type="ECO:0000256" key="2">
    <source>
        <dbReference type="ARBA" id="ARBA00006706"/>
    </source>
</evidence>
<dbReference type="Proteomes" id="UP000036106">
    <property type="component" value="Chromosome"/>
</dbReference>
<comment type="cofactor">
    <cofactor evidence="1">
        <name>Mg(2+)</name>
        <dbReference type="ChEBI" id="CHEBI:18420"/>
    </cofactor>
</comment>
<dbReference type="STRING" id="1007676.ABM34_09960"/>
<proteinExistence type="inferred from homology"/>
<dbReference type="OrthoDB" id="2265586at2"/>
<dbReference type="RefSeq" id="WP_048705431.1">
    <property type="nucleotide sequence ID" value="NZ_CP012034.1"/>
</dbReference>
<dbReference type="GO" id="GO:0046872">
    <property type="term" value="F:metal ion binding"/>
    <property type="evidence" value="ECO:0007669"/>
    <property type="project" value="UniProtKB-KW"/>
</dbReference>
<evidence type="ECO:0000256" key="5">
    <source>
        <dbReference type="ARBA" id="ARBA00022842"/>
    </source>
</evidence>
<dbReference type="KEGG" id="lgn:ABM34_09960"/>
<dbReference type="InterPro" id="IPR000092">
    <property type="entry name" value="Polyprenyl_synt"/>
</dbReference>
<evidence type="ECO:0000256" key="3">
    <source>
        <dbReference type="ARBA" id="ARBA00022679"/>
    </source>
</evidence>
<evidence type="ECO:0008006" key="9">
    <source>
        <dbReference type="Google" id="ProtNLM"/>
    </source>
</evidence>
<dbReference type="PANTHER" id="PTHR12001">
    <property type="entry name" value="GERANYLGERANYL PYROPHOSPHATE SYNTHASE"/>
    <property type="match status" value="1"/>
</dbReference>
<keyword evidence="4" id="KW-0479">Metal-binding</keyword>
<dbReference type="PANTHER" id="PTHR12001:SF69">
    <property type="entry name" value="ALL TRANS-POLYPRENYL-DIPHOSPHATE SYNTHASE PDSS1"/>
    <property type="match status" value="1"/>
</dbReference>
<keyword evidence="5" id="KW-0460">Magnesium</keyword>
<name>A0A0H4QL32_9LACO</name>
<dbReference type="EMBL" id="CP012034">
    <property type="protein sequence ID" value="AKP67821.1"/>
    <property type="molecule type" value="Genomic_DNA"/>
</dbReference>
<evidence type="ECO:0000313" key="8">
    <source>
        <dbReference type="Proteomes" id="UP000036106"/>
    </source>
</evidence>
<gene>
    <name evidence="7" type="ORF">ABM34_09960</name>
</gene>
<dbReference type="GO" id="GO:0008299">
    <property type="term" value="P:isoprenoid biosynthetic process"/>
    <property type="evidence" value="ECO:0007669"/>
    <property type="project" value="InterPro"/>
</dbReference>
<evidence type="ECO:0000256" key="1">
    <source>
        <dbReference type="ARBA" id="ARBA00001946"/>
    </source>
</evidence>
<keyword evidence="3 6" id="KW-0808">Transferase</keyword>
<dbReference type="Pfam" id="PF00348">
    <property type="entry name" value="polyprenyl_synt"/>
    <property type="match status" value="1"/>
</dbReference>
<evidence type="ECO:0000256" key="4">
    <source>
        <dbReference type="ARBA" id="ARBA00022723"/>
    </source>
</evidence>
<evidence type="ECO:0000256" key="6">
    <source>
        <dbReference type="RuleBase" id="RU004466"/>
    </source>
</evidence>
<protein>
    <recommendedName>
        <fullName evidence="9">Geranylgeranyl pyrophosphate synthase</fullName>
    </recommendedName>
</protein>
<sequence>MPAVSPFEQFKKLNVRLVGLEDYIRHLVELHNDDIISEAGGYLHSQHFLHAAFFYLFSEFGDADAEELRDNSLQSAAAAMQMFYIRNEMMRKHQAGPDSIKLNFMVEYFSDLIDVEFRKCSADDDDLQGKIDAVQEITTNQLLADEQMVKPVEDVGEYIKRIEARSAVMFEFACRFGAQATHADDVLIDSAGQIGRTIGLAYQIKSEILDLIGINTTEEQFGPLFMLQSGEFTLPTIFAVAKAGPDFMNKVAEAGRTGEDELVKTAEYIIDNGVDAAQVMVKEYKDQAIFDIDMLPNIPEKQSLKKLVDMLL</sequence>
<dbReference type="AlphaFoldDB" id="A0A0H4QL32"/>
<accession>A0A0H4QL32</accession>
<dbReference type="Gene3D" id="1.10.600.10">
    <property type="entry name" value="Farnesyl Diphosphate Synthase"/>
    <property type="match status" value="1"/>
</dbReference>
<keyword evidence="8" id="KW-1185">Reference proteome</keyword>
<dbReference type="GO" id="GO:0004659">
    <property type="term" value="F:prenyltransferase activity"/>
    <property type="evidence" value="ECO:0007669"/>
    <property type="project" value="InterPro"/>
</dbReference>
<dbReference type="SUPFAM" id="SSF48576">
    <property type="entry name" value="Terpenoid synthases"/>
    <property type="match status" value="1"/>
</dbReference>
<dbReference type="PATRIC" id="fig|1007676.4.peg.2016"/>